<dbReference type="VEuPathDB" id="FungiDB:F503_02309"/>
<feature type="region of interest" description="Disordered" evidence="1">
    <location>
        <begin position="181"/>
        <end position="250"/>
    </location>
</feature>
<accession>S3CXI5</accession>
<proteinExistence type="predicted"/>
<dbReference type="eggNOG" id="ENOG502STXT">
    <property type="taxonomic scope" value="Eukaryota"/>
</dbReference>
<reference evidence="2 3" key="1">
    <citation type="journal article" date="2013" name="BMC Genomics">
        <title>The genome and transcriptome of the pine saprophyte Ophiostoma piceae, and a comparison with the bark beetle-associated pine pathogen Grosmannia clavigera.</title>
        <authorList>
            <person name="Haridas S."/>
            <person name="Wang Y."/>
            <person name="Lim L."/>
            <person name="Massoumi Alamouti S."/>
            <person name="Jackman S."/>
            <person name="Docking R."/>
            <person name="Robertson G."/>
            <person name="Birol I."/>
            <person name="Bohlmann J."/>
            <person name="Breuil C."/>
        </authorList>
    </citation>
    <scope>NUCLEOTIDE SEQUENCE [LARGE SCALE GENOMIC DNA]</scope>
    <source>
        <strain evidence="2 3">UAMH 11346</strain>
    </source>
</reference>
<protein>
    <submittedName>
        <fullName evidence="2">Uncharacterized protein</fullName>
    </submittedName>
</protein>
<dbReference type="AlphaFoldDB" id="S3CXI5"/>
<name>S3CXI5_OPHP1</name>
<dbReference type="HOGENOM" id="CLU_1005093_0_0_1"/>
<keyword evidence="3" id="KW-1185">Reference proteome</keyword>
<evidence type="ECO:0000313" key="2">
    <source>
        <dbReference type="EMBL" id="EPE05570.1"/>
    </source>
</evidence>
<evidence type="ECO:0000313" key="3">
    <source>
        <dbReference type="Proteomes" id="UP000016923"/>
    </source>
</evidence>
<dbReference type="OrthoDB" id="4156665at2759"/>
<evidence type="ECO:0000256" key="1">
    <source>
        <dbReference type="SAM" id="MobiDB-lite"/>
    </source>
</evidence>
<feature type="compositionally biased region" description="Low complexity" evidence="1">
    <location>
        <begin position="214"/>
        <end position="238"/>
    </location>
</feature>
<dbReference type="EMBL" id="KE148156">
    <property type="protein sequence ID" value="EPE05570.1"/>
    <property type="molecule type" value="Genomic_DNA"/>
</dbReference>
<sequence>MSSLAARRSARRPALYAKLSQMTLPLRPLVQFDTGHTHPAFPRSMLQFLLLTDSQLESLASFYHQRTPSELHYCYPCPISWPRSGLTVEDKRRKFGKFIGLRGCETPKRVSNGKLGCPGNCKTSWDTPIDSPFFCYECAMRQVQLILNGTEPEQMTGGGNGANAGPTKTIIITTGLSFDARRRAQSRNNSRTRLVRDDKSRRPATYALRLKQMSTSTSAPSSTPAPTASPSPQVAASPAPSPMPKPITVEEIIERARRARLEADANDALTRRKVGHY</sequence>
<dbReference type="Proteomes" id="UP000016923">
    <property type="component" value="Unassembled WGS sequence"/>
</dbReference>
<gene>
    <name evidence="2" type="ORF">F503_02309</name>
</gene>
<organism evidence="2 3">
    <name type="scientific">Ophiostoma piceae (strain UAMH 11346)</name>
    <name type="common">Sap stain fungus</name>
    <dbReference type="NCBI Taxonomy" id="1262450"/>
    <lineage>
        <taxon>Eukaryota</taxon>
        <taxon>Fungi</taxon>
        <taxon>Dikarya</taxon>
        <taxon>Ascomycota</taxon>
        <taxon>Pezizomycotina</taxon>
        <taxon>Sordariomycetes</taxon>
        <taxon>Sordariomycetidae</taxon>
        <taxon>Ophiostomatales</taxon>
        <taxon>Ophiostomataceae</taxon>
        <taxon>Ophiostoma</taxon>
    </lineage>
</organism>